<evidence type="ECO:0000313" key="2">
    <source>
        <dbReference type="EMBL" id="MVO08268.1"/>
    </source>
</evidence>
<dbReference type="PIRSF" id="PIRSF029883">
    <property type="entry name" value="KdgF"/>
    <property type="match status" value="1"/>
</dbReference>
<dbReference type="CDD" id="cd02238">
    <property type="entry name" value="cupin_KdgF"/>
    <property type="match status" value="1"/>
</dbReference>
<dbReference type="PANTHER" id="PTHR40112:SF1">
    <property type="entry name" value="H2HPP ISOMERASE"/>
    <property type="match status" value="1"/>
</dbReference>
<dbReference type="InterPro" id="IPR013096">
    <property type="entry name" value="Cupin_2"/>
</dbReference>
<dbReference type="PANTHER" id="PTHR40112">
    <property type="entry name" value="H2HPP ISOMERASE"/>
    <property type="match status" value="1"/>
</dbReference>
<proteinExistence type="predicted"/>
<comment type="caution">
    <text evidence="2">The sequence shown here is derived from an EMBL/GenBank/DDBJ whole genome shotgun (WGS) entry which is preliminary data.</text>
</comment>
<dbReference type="InterPro" id="IPR014710">
    <property type="entry name" value="RmlC-like_jellyroll"/>
</dbReference>
<keyword evidence="3" id="KW-1185">Reference proteome</keyword>
<accession>A0A6I4IFA9</accession>
<name>A0A6I4IFA9_9FLAO</name>
<dbReference type="InterPro" id="IPR011051">
    <property type="entry name" value="RmlC_Cupin_sf"/>
</dbReference>
<dbReference type="EMBL" id="WQLW01000002">
    <property type="protein sequence ID" value="MVO08268.1"/>
    <property type="molecule type" value="Genomic_DNA"/>
</dbReference>
<dbReference type="Pfam" id="PF07883">
    <property type="entry name" value="Cupin_2"/>
    <property type="match status" value="1"/>
</dbReference>
<dbReference type="InterPro" id="IPR025499">
    <property type="entry name" value="KdgF"/>
</dbReference>
<dbReference type="Proteomes" id="UP000431264">
    <property type="component" value="Unassembled WGS sequence"/>
</dbReference>
<dbReference type="OrthoDB" id="9811153at2"/>
<organism evidence="2 3">
    <name type="scientific">Flavobacterium profundi</name>
    <dbReference type="NCBI Taxonomy" id="1774945"/>
    <lineage>
        <taxon>Bacteria</taxon>
        <taxon>Pseudomonadati</taxon>
        <taxon>Bacteroidota</taxon>
        <taxon>Flavobacteriia</taxon>
        <taxon>Flavobacteriales</taxon>
        <taxon>Flavobacteriaceae</taxon>
        <taxon>Flavobacterium</taxon>
    </lineage>
</organism>
<dbReference type="SUPFAM" id="SSF51182">
    <property type="entry name" value="RmlC-like cupins"/>
    <property type="match status" value="1"/>
</dbReference>
<protein>
    <submittedName>
        <fullName evidence="2">Cupin domain-containing protein</fullName>
    </submittedName>
</protein>
<dbReference type="Gene3D" id="2.60.120.10">
    <property type="entry name" value="Jelly Rolls"/>
    <property type="match status" value="1"/>
</dbReference>
<feature type="domain" description="Cupin type-2" evidence="1">
    <location>
        <begin position="38"/>
        <end position="95"/>
    </location>
</feature>
<dbReference type="AlphaFoldDB" id="A0A6I4IFA9"/>
<gene>
    <name evidence="2" type="ORF">GOQ30_03695</name>
</gene>
<evidence type="ECO:0000313" key="3">
    <source>
        <dbReference type="Proteomes" id="UP000431264"/>
    </source>
</evidence>
<evidence type="ECO:0000259" key="1">
    <source>
        <dbReference type="Pfam" id="PF07883"/>
    </source>
</evidence>
<dbReference type="InterPro" id="IPR052535">
    <property type="entry name" value="Bacilysin_H2HPP_isomerase"/>
</dbReference>
<sequence length="115" mass="13208">MSRTTLFFNDDSISWEYVTDKIQRKIMGFDETMMMVKVQFETGGIGTLHSHEHTQITYITEGVFEVIIENETKTLQGGDSFFIPSNVRHGVICKKAGILIDVFHPMRNDFITNET</sequence>
<reference evidence="3" key="1">
    <citation type="submission" date="2019-05" db="EMBL/GenBank/DDBJ databases">
        <title>Flavobacterium profundi sp. nov., isolated from a deep-sea seamount.</title>
        <authorList>
            <person name="Zhang D.-C."/>
        </authorList>
    </citation>
    <scope>NUCLEOTIDE SEQUENCE [LARGE SCALE GENOMIC DNA]</scope>
    <source>
        <strain evidence="3">TP390</strain>
    </source>
</reference>
<dbReference type="RefSeq" id="WP_140996664.1">
    <property type="nucleotide sequence ID" value="NZ_VDCZ01000002.1"/>
</dbReference>